<dbReference type="PaxDb" id="29760-VIT_09s0054g01710.t01"/>
<reference evidence="2" key="1">
    <citation type="journal article" date="2007" name="Nature">
        <title>The grapevine genome sequence suggests ancestral hexaploidization in major angiosperm phyla.</title>
        <authorList>
            <consortium name="The French-Italian Public Consortium for Grapevine Genome Characterization."/>
            <person name="Jaillon O."/>
            <person name="Aury J.-M."/>
            <person name="Noel B."/>
            <person name="Policriti A."/>
            <person name="Clepet C."/>
            <person name="Casagrande A."/>
            <person name="Choisne N."/>
            <person name="Aubourg S."/>
            <person name="Vitulo N."/>
            <person name="Jubin C."/>
            <person name="Vezzi A."/>
            <person name="Legeai F."/>
            <person name="Hugueney P."/>
            <person name="Dasilva C."/>
            <person name="Horner D."/>
            <person name="Mica E."/>
            <person name="Jublot D."/>
            <person name="Poulain J."/>
            <person name="Bruyere C."/>
            <person name="Billault A."/>
            <person name="Segurens B."/>
            <person name="Gouyvenoux M."/>
            <person name="Ugarte E."/>
            <person name="Cattonaro F."/>
            <person name="Anthouard V."/>
            <person name="Vico V."/>
            <person name="Del Fabbro C."/>
            <person name="Alaux M."/>
            <person name="Di Gaspero G."/>
            <person name="Dumas V."/>
            <person name="Felice N."/>
            <person name="Paillard S."/>
            <person name="Juman I."/>
            <person name="Moroldo M."/>
            <person name="Scalabrin S."/>
            <person name="Canaguier A."/>
            <person name="Le Clainche I."/>
            <person name="Malacrida G."/>
            <person name="Durand E."/>
            <person name="Pesole G."/>
            <person name="Laucou V."/>
            <person name="Chatelet P."/>
            <person name="Merdinoglu D."/>
            <person name="Delledonne M."/>
            <person name="Pezzotti M."/>
            <person name="Lecharny A."/>
            <person name="Scarpelli C."/>
            <person name="Artiguenave F."/>
            <person name="Pe M.E."/>
            <person name="Valle G."/>
            <person name="Morgante M."/>
            <person name="Caboche M."/>
            <person name="Adam-Blondon A.-F."/>
            <person name="Weissenbach J."/>
            <person name="Quetier F."/>
            <person name="Wincker P."/>
        </authorList>
    </citation>
    <scope>NUCLEOTIDE SEQUENCE [LARGE SCALE GENOMIC DNA]</scope>
    <source>
        <strain evidence="2">cv. Pinot noir / PN40024</strain>
    </source>
</reference>
<protein>
    <submittedName>
        <fullName evidence="1">Uncharacterized protein</fullName>
    </submittedName>
</protein>
<organism evidence="1 2">
    <name type="scientific">Vitis vinifera</name>
    <name type="common">Grape</name>
    <dbReference type="NCBI Taxonomy" id="29760"/>
    <lineage>
        <taxon>Eukaryota</taxon>
        <taxon>Viridiplantae</taxon>
        <taxon>Streptophyta</taxon>
        <taxon>Embryophyta</taxon>
        <taxon>Tracheophyta</taxon>
        <taxon>Spermatophyta</taxon>
        <taxon>Magnoliopsida</taxon>
        <taxon>eudicotyledons</taxon>
        <taxon>Gunneridae</taxon>
        <taxon>Pentapetalae</taxon>
        <taxon>rosids</taxon>
        <taxon>Vitales</taxon>
        <taxon>Vitaceae</taxon>
        <taxon>Viteae</taxon>
        <taxon>Vitis</taxon>
    </lineage>
</organism>
<proteinExistence type="predicted"/>
<keyword evidence="2" id="KW-1185">Reference proteome</keyword>
<gene>
    <name evidence="1" type="ordered locus">VIT_09s0054g01710</name>
</gene>
<dbReference type="HOGENOM" id="CLU_2473555_0_0_1"/>
<dbReference type="AlphaFoldDB" id="D7SRT1"/>
<dbReference type="Proteomes" id="UP000009183">
    <property type="component" value="Chromosome 9"/>
</dbReference>
<dbReference type="STRING" id="29760.D7SRT1"/>
<name>D7SRT1_VITVI</name>
<dbReference type="InParanoid" id="D7SRT1"/>
<dbReference type="EMBL" id="FN594972">
    <property type="protein sequence ID" value="CBI18363.3"/>
    <property type="molecule type" value="Genomic_DNA"/>
</dbReference>
<dbReference type="OrthoDB" id="5600002at2759"/>
<sequence>MFAALQQIQDIKGEVNLGATKKSLPMDPSIYGPTILQSKLGLGGASNIASPYIKTRRYFYMDIFFRKIKFFTGFRRQVRFLDVSQVSL</sequence>
<evidence type="ECO:0000313" key="1">
    <source>
        <dbReference type="EMBL" id="CBI18363.3"/>
    </source>
</evidence>
<accession>D7SRT1</accession>
<evidence type="ECO:0000313" key="2">
    <source>
        <dbReference type="Proteomes" id="UP000009183"/>
    </source>
</evidence>